<dbReference type="InterPro" id="IPR042197">
    <property type="entry name" value="Apaf_helical"/>
</dbReference>
<proteinExistence type="predicted"/>
<dbReference type="InterPro" id="IPR032675">
    <property type="entry name" value="LRR_dom_sf"/>
</dbReference>
<organism evidence="3">
    <name type="scientific">Physcomitrium patens</name>
    <name type="common">Spreading-leaved earth moss</name>
    <name type="synonym">Physcomitrella patens</name>
    <dbReference type="NCBI Taxonomy" id="3218"/>
    <lineage>
        <taxon>Eukaryota</taxon>
        <taxon>Viridiplantae</taxon>
        <taxon>Streptophyta</taxon>
        <taxon>Embryophyta</taxon>
        <taxon>Bryophyta</taxon>
        <taxon>Bryophytina</taxon>
        <taxon>Bryopsida</taxon>
        <taxon>Funariidae</taxon>
        <taxon>Funariales</taxon>
        <taxon>Funariaceae</taxon>
        <taxon>Physcomitrium</taxon>
    </lineage>
</organism>
<accession>A0A2K1JUL5</accession>
<evidence type="ECO:0000313" key="5">
    <source>
        <dbReference type="Proteomes" id="UP000006727"/>
    </source>
</evidence>
<name>A0A2K1JUL5_PHYPA</name>
<dbReference type="InterPro" id="IPR027417">
    <property type="entry name" value="P-loop_NTPase"/>
</dbReference>
<reference evidence="3 5" key="2">
    <citation type="journal article" date="2018" name="Plant J.">
        <title>The Physcomitrella patens chromosome-scale assembly reveals moss genome structure and evolution.</title>
        <authorList>
            <person name="Lang D."/>
            <person name="Ullrich K.K."/>
            <person name="Murat F."/>
            <person name="Fuchs J."/>
            <person name="Jenkins J."/>
            <person name="Haas F.B."/>
            <person name="Piednoel M."/>
            <person name="Gundlach H."/>
            <person name="Van Bel M."/>
            <person name="Meyberg R."/>
            <person name="Vives C."/>
            <person name="Morata J."/>
            <person name="Symeonidi A."/>
            <person name="Hiss M."/>
            <person name="Muchero W."/>
            <person name="Kamisugi Y."/>
            <person name="Saleh O."/>
            <person name="Blanc G."/>
            <person name="Decker E.L."/>
            <person name="van Gessel N."/>
            <person name="Grimwood J."/>
            <person name="Hayes R.D."/>
            <person name="Graham S.W."/>
            <person name="Gunter L.E."/>
            <person name="McDaniel S.F."/>
            <person name="Hoernstein S.N.W."/>
            <person name="Larsson A."/>
            <person name="Li F.W."/>
            <person name="Perroud P.F."/>
            <person name="Phillips J."/>
            <person name="Ranjan P."/>
            <person name="Rokshar D.S."/>
            <person name="Rothfels C.J."/>
            <person name="Schneider L."/>
            <person name="Shu S."/>
            <person name="Stevenson D.W."/>
            <person name="Thummler F."/>
            <person name="Tillich M."/>
            <person name="Villarreal Aguilar J.C."/>
            <person name="Widiez T."/>
            <person name="Wong G.K."/>
            <person name="Wymore A."/>
            <person name="Zhang Y."/>
            <person name="Zimmer A.D."/>
            <person name="Quatrano R.S."/>
            <person name="Mayer K.F.X."/>
            <person name="Goodstein D."/>
            <person name="Casacuberta J.M."/>
            <person name="Vandepoele K."/>
            <person name="Reski R."/>
            <person name="Cuming A.C."/>
            <person name="Tuskan G.A."/>
            <person name="Maumus F."/>
            <person name="Salse J."/>
            <person name="Schmutz J."/>
            <person name="Rensing S.A."/>
        </authorList>
    </citation>
    <scope>NUCLEOTIDE SEQUENCE [LARGE SCALE GENOMIC DNA]</scope>
    <source>
        <strain evidence="4 5">cv. Gransden 2004</strain>
    </source>
</reference>
<dbReference type="Gramene" id="Pp3c11_13940V3.1">
    <property type="protein sequence ID" value="Pp3c11_13940V3.1"/>
    <property type="gene ID" value="Pp3c11_13940"/>
</dbReference>
<dbReference type="InParanoid" id="A0A2K1JUL5"/>
<dbReference type="Pfam" id="PF23598">
    <property type="entry name" value="LRR_14"/>
    <property type="match status" value="1"/>
</dbReference>
<protein>
    <recommendedName>
        <fullName evidence="2">Disease resistance R13L4/SHOC-2-like LRR domain-containing protein</fullName>
    </recommendedName>
</protein>
<dbReference type="EnsemblPlants" id="Pp3c11_13940V3.1">
    <property type="protein sequence ID" value="Pp3c11_13940V3.1"/>
    <property type="gene ID" value="Pp3c11_13940"/>
</dbReference>
<evidence type="ECO:0000259" key="2">
    <source>
        <dbReference type="Pfam" id="PF23598"/>
    </source>
</evidence>
<dbReference type="EMBL" id="ABEU02000011">
    <property type="protein sequence ID" value="PNR45232.1"/>
    <property type="molecule type" value="Genomic_DNA"/>
</dbReference>
<reference evidence="3 5" key="1">
    <citation type="journal article" date="2008" name="Science">
        <title>The Physcomitrella genome reveals evolutionary insights into the conquest of land by plants.</title>
        <authorList>
            <person name="Rensing S."/>
            <person name="Lang D."/>
            <person name="Zimmer A."/>
            <person name="Terry A."/>
            <person name="Salamov A."/>
            <person name="Shapiro H."/>
            <person name="Nishiyama T."/>
            <person name="Perroud P.-F."/>
            <person name="Lindquist E."/>
            <person name="Kamisugi Y."/>
            <person name="Tanahashi T."/>
            <person name="Sakakibara K."/>
            <person name="Fujita T."/>
            <person name="Oishi K."/>
            <person name="Shin-I T."/>
            <person name="Kuroki Y."/>
            <person name="Toyoda A."/>
            <person name="Suzuki Y."/>
            <person name="Hashimoto A."/>
            <person name="Yamaguchi K."/>
            <person name="Sugano A."/>
            <person name="Kohara Y."/>
            <person name="Fujiyama A."/>
            <person name="Anterola A."/>
            <person name="Aoki S."/>
            <person name="Ashton N."/>
            <person name="Barbazuk W.B."/>
            <person name="Barker E."/>
            <person name="Bennetzen J."/>
            <person name="Bezanilla M."/>
            <person name="Blankenship R."/>
            <person name="Cho S.H."/>
            <person name="Dutcher S."/>
            <person name="Estelle M."/>
            <person name="Fawcett J.A."/>
            <person name="Gundlach H."/>
            <person name="Hanada K."/>
            <person name="Heyl A."/>
            <person name="Hicks K.A."/>
            <person name="Hugh J."/>
            <person name="Lohr M."/>
            <person name="Mayer K."/>
            <person name="Melkozernov A."/>
            <person name="Murata T."/>
            <person name="Nelson D."/>
            <person name="Pils B."/>
            <person name="Prigge M."/>
            <person name="Reiss B."/>
            <person name="Renner T."/>
            <person name="Rombauts S."/>
            <person name="Rushton P."/>
            <person name="Sanderfoot A."/>
            <person name="Schween G."/>
            <person name="Shiu S.-H."/>
            <person name="Stueber K."/>
            <person name="Theodoulou F.L."/>
            <person name="Tu H."/>
            <person name="Van de Peer Y."/>
            <person name="Verrier P.J."/>
            <person name="Waters E."/>
            <person name="Wood A."/>
            <person name="Yang L."/>
            <person name="Cove D."/>
            <person name="Cuming A."/>
            <person name="Hasebe M."/>
            <person name="Lucas S."/>
            <person name="Mishler D.B."/>
            <person name="Reski R."/>
            <person name="Grigoriev I."/>
            <person name="Quatrano R.S."/>
            <person name="Boore J.L."/>
        </authorList>
    </citation>
    <scope>NUCLEOTIDE SEQUENCE [LARGE SCALE GENOMIC DNA]</scope>
    <source>
        <strain evidence="4 5">cv. Gransden 2004</strain>
    </source>
</reference>
<dbReference type="Proteomes" id="UP000006727">
    <property type="component" value="Chromosome 11"/>
</dbReference>
<dbReference type="InterPro" id="IPR055414">
    <property type="entry name" value="LRR_R13L4/SHOC2-like"/>
</dbReference>
<dbReference type="SUPFAM" id="SSF52058">
    <property type="entry name" value="L domain-like"/>
    <property type="match status" value="1"/>
</dbReference>
<evidence type="ECO:0000256" key="1">
    <source>
        <dbReference type="ARBA" id="ARBA00022737"/>
    </source>
</evidence>
<dbReference type="InterPro" id="IPR050715">
    <property type="entry name" value="LRR-SigEffector_domain"/>
</dbReference>
<dbReference type="Gene3D" id="3.80.10.10">
    <property type="entry name" value="Ribonuclease Inhibitor"/>
    <property type="match status" value="1"/>
</dbReference>
<keyword evidence="1" id="KW-0677">Repeat</keyword>
<reference evidence="4" key="3">
    <citation type="submission" date="2020-12" db="UniProtKB">
        <authorList>
            <consortium name="EnsemblPlants"/>
        </authorList>
    </citation>
    <scope>IDENTIFICATION</scope>
</reference>
<dbReference type="SUPFAM" id="SSF52540">
    <property type="entry name" value="P-loop containing nucleoside triphosphate hydrolases"/>
    <property type="match status" value="1"/>
</dbReference>
<evidence type="ECO:0000313" key="4">
    <source>
        <dbReference type="EnsemblPlants" id="Pp3c11_13940V3.1"/>
    </source>
</evidence>
<dbReference type="AlphaFoldDB" id="A0A2K1JUL5"/>
<feature type="domain" description="Disease resistance R13L4/SHOC-2-like LRR" evidence="2">
    <location>
        <begin position="152"/>
        <end position="278"/>
    </location>
</feature>
<dbReference type="Gene3D" id="1.10.8.430">
    <property type="entry name" value="Helical domain of apoptotic protease-activating factors"/>
    <property type="match status" value="1"/>
</dbReference>
<dbReference type="PANTHER" id="PTHR45752:SF195">
    <property type="entry name" value="LEUCINE-RICH REPEAT (LRR) FAMILY PROTEIN-RELATED"/>
    <property type="match status" value="1"/>
</dbReference>
<keyword evidence="5" id="KW-1185">Reference proteome</keyword>
<gene>
    <name evidence="3" type="ORF">PHYPA_015003</name>
</gene>
<sequence length="288" mass="33276">MTKKRVIVFDNVINQSQIEDVVPIDDLFAISGTTLIYCGIELCKVNIQELDEKTSLRLFITHSYRHLAKKIVKACNGLSLSLKVMDAYLRDKKRLKRERQLDRDENNSDHKIWDILRVSFDNLRVEEKRMFLEICYFFSNNTISQGMYLSLISLLNELGDLTSLTILDMMDCYSLTSLSNELGNLSSLTTLNIEWYKSLMSLHNELGNLTYLSTLNIRRCSSLMSLPNKLGNLTSLTTLDIMESYNLISLPNKLHKLTSLTTFDLYRCKSTTGFSNFMYYLRCIDILC</sequence>
<dbReference type="PANTHER" id="PTHR45752">
    <property type="entry name" value="LEUCINE-RICH REPEAT-CONTAINING"/>
    <property type="match status" value="1"/>
</dbReference>
<evidence type="ECO:0000313" key="3">
    <source>
        <dbReference type="EMBL" id="PNR45232.1"/>
    </source>
</evidence>